<dbReference type="InterPro" id="IPR000266">
    <property type="entry name" value="Ribosomal_uS17"/>
</dbReference>
<evidence type="ECO:0000256" key="4">
    <source>
        <dbReference type="ARBA" id="ARBA00022980"/>
    </source>
</evidence>
<evidence type="ECO:0000313" key="9">
    <source>
        <dbReference type="Proteomes" id="UP000322699"/>
    </source>
</evidence>
<dbReference type="EMBL" id="VRLW01000001">
    <property type="protein sequence ID" value="KAA1261938.1"/>
    <property type="molecule type" value="Genomic_DNA"/>
</dbReference>
<dbReference type="Proteomes" id="UP000322699">
    <property type="component" value="Unassembled WGS sequence"/>
</dbReference>
<dbReference type="SUPFAM" id="SSF50249">
    <property type="entry name" value="Nucleic acid-binding proteins"/>
    <property type="match status" value="1"/>
</dbReference>
<dbReference type="GO" id="GO:0022627">
    <property type="term" value="C:cytosolic small ribosomal subunit"/>
    <property type="evidence" value="ECO:0007669"/>
    <property type="project" value="UniProtKB-UniRule"/>
</dbReference>
<dbReference type="PANTHER" id="PTHR10744">
    <property type="entry name" value="40S RIBOSOMAL PROTEIN S11 FAMILY MEMBER"/>
    <property type="match status" value="1"/>
</dbReference>
<evidence type="ECO:0000313" key="8">
    <source>
        <dbReference type="EMBL" id="KAA1261938.1"/>
    </source>
</evidence>
<comment type="caution">
    <text evidence="8">The sequence shown here is derived from an EMBL/GenBank/DDBJ whole genome shotgun (WGS) entry which is preliminary data.</text>
</comment>
<evidence type="ECO:0000256" key="2">
    <source>
        <dbReference type="ARBA" id="ARBA00022730"/>
    </source>
</evidence>
<dbReference type="PRINTS" id="PR00973">
    <property type="entry name" value="RIBOSOMALS17"/>
</dbReference>
<dbReference type="NCBIfam" id="NF004123">
    <property type="entry name" value="PRK05610.1"/>
    <property type="match status" value="1"/>
</dbReference>
<dbReference type="GO" id="GO:0006412">
    <property type="term" value="P:translation"/>
    <property type="evidence" value="ECO:0007669"/>
    <property type="project" value="UniProtKB-UniRule"/>
</dbReference>
<dbReference type="Gene3D" id="2.40.50.140">
    <property type="entry name" value="Nucleic acid-binding proteins"/>
    <property type="match status" value="1"/>
</dbReference>
<protein>
    <recommendedName>
        <fullName evidence="6">Small ribosomal subunit protein uS17</fullName>
    </recommendedName>
</protein>
<dbReference type="CDD" id="cd00364">
    <property type="entry name" value="Ribosomal_uS17"/>
    <property type="match status" value="1"/>
</dbReference>
<dbReference type="PANTHER" id="PTHR10744:SF1">
    <property type="entry name" value="SMALL RIBOSOMAL SUBUNIT PROTEIN US17M"/>
    <property type="match status" value="1"/>
</dbReference>
<keyword evidence="2 6" id="KW-0699">rRNA-binding</keyword>
<keyword evidence="3 6" id="KW-0694">RNA-binding</keyword>
<gene>
    <name evidence="6 8" type="primary">rpsQ</name>
    <name evidence="8" type="ORF">LF1_44990</name>
</gene>
<evidence type="ECO:0000256" key="3">
    <source>
        <dbReference type="ARBA" id="ARBA00022884"/>
    </source>
</evidence>
<comment type="similarity">
    <text evidence="1 6">Belongs to the universal ribosomal protein uS17 family.</text>
</comment>
<dbReference type="NCBIfam" id="TIGR03635">
    <property type="entry name" value="uS17_bact"/>
    <property type="match status" value="1"/>
</dbReference>
<proteinExistence type="inferred from homology"/>
<organism evidence="8 9">
    <name type="scientific">Rubripirellula obstinata</name>
    <dbReference type="NCBI Taxonomy" id="406547"/>
    <lineage>
        <taxon>Bacteria</taxon>
        <taxon>Pseudomonadati</taxon>
        <taxon>Planctomycetota</taxon>
        <taxon>Planctomycetia</taxon>
        <taxon>Pirellulales</taxon>
        <taxon>Pirellulaceae</taxon>
        <taxon>Rubripirellula</taxon>
    </lineage>
</organism>
<dbReference type="GO" id="GO:0019843">
    <property type="term" value="F:rRNA binding"/>
    <property type="evidence" value="ECO:0007669"/>
    <property type="project" value="UniProtKB-UniRule"/>
</dbReference>
<sequence length="121" mass="13525">MPKRVVSGIVTSDKMSKTRRVEIARLVKHPKYKKYIKQRTVCYAHDENNESGAGDRVEIVESEPLSKLKRWRLVRVIEKSTEVDVAALRAARKGDTQAENEAIEAAHVGEPAAETETPAEA</sequence>
<feature type="compositionally biased region" description="Low complexity" evidence="7">
    <location>
        <begin position="110"/>
        <end position="121"/>
    </location>
</feature>
<keyword evidence="4 6" id="KW-0689">Ribosomal protein</keyword>
<evidence type="ECO:0000256" key="5">
    <source>
        <dbReference type="ARBA" id="ARBA00023274"/>
    </source>
</evidence>
<dbReference type="RefSeq" id="WP_068266881.1">
    <property type="nucleotide sequence ID" value="NZ_LWSK01000135.1"/>
</dbReference>
<dbReference type="OrthoDB" id="9811714at2"/>
<evidence type="ECO:0000256" key="7">
    <source>
        <dbReference type="SAM" id="MobiDB-lite"/>
    </source>
</evidence>
<comment type="function">
    <text evidence="6">One of the primary rRNA binding proteins, it binds specifically to the 5'-end of 16S ribosomal RNA.</text>
</comment>
<comment type="subunit">
    <text evidence="6">Part of the 30S ribosomal subunit.</text>
</comment>
<feature type="region of interest" description="Disordered" evidence="7">
    <location>
        <begin position="92"/>
        <end position="121"/>
    </location>
</feature>
<dbReference type="Pfam" id="PF00366">
    <property type="entry name" value="Ribosomal_S17"/>
    <property type="match status" value="1"/>
</dbReference>
<dbReference type="InterPro" id="IPR019984">
    <property type="entry name" value="Ribosomal_uS17_bact/chlr"/>
</dbReference>
<reference evidence="8 9" key="1">
    <citation type="submission" date="2019-08" db="EMBL/GenBank/DDBJ databases">
        <title>Deep-cultivation of Planctomycetes and their phenomic and genomic characterization uncovers novel biology.</title>
        <authorList>
            <person name="Wiegand S."/>
            <person name="Jogler M."/>
            <person name="Boedeker C."/>
            <person name="Pinto D."/>
            <person name="Vollmers J."/>
            <person name="Rivas-Marin E."/>
            <person name="Kohn T."/>
            <person name="Peeters S.H."/>
            <person name="Heuer A."/>
            <person name="Rast P."/>
            <person name="Oberbeckmann S."/>
            <person name="Bunk B."/>
            <person name="Jeske O."/>
            <person name="Meyerdierks A."/>
            <person name="Storesund J.E."/>
            <person name="Kallscheuer N."/>
            <person name="Luecker S."/>
            <person name="Lage O.M."/>
            <person name="Pohl T."/>
            <person name="Merkel B.J."/>
            <person name="Hornburger P."/>
            <person name="Mueller R.-W."/>
            <person name="Bruemmer F."/>
            <person name="Labrenz M."/>
            <person name="Spormann A.M."/>
            <person name="Op Den Camp H."/>
            <person name="Overmann J."/>
            <person name="Amann R."/>
            <person name="Jetten M.S.M."/>
            <person name="Mascher T."/>
            <person name="Medema M.H."/>
            <person name="Devos D.P."/>
            <person name="Kaster A.-K."/>
            <person name="Ovreas L."/>
            <person name="Rohde M."/>
            <person name="Galperin M.Y."/>
            <person name="Jogler C."/>
        </authorList>
    </citation>
    <scope>NUCLEOTIDE SEQUENCE [LARGE SCALE GENOMIC DNA]</scope>
    <source>
        <strain evidence="8 9">LF1</strain>
    </source>
</reference>
<accession>A0A5B1CLI7</accession>
<dbReference type="AlphaFoldDB" id="A0A5B1CLI7"/>
<evidence type="ECO:0000256" key="1">
    <source>
        <dbReference type="ARBA" id="ARBA00010254"/>
    </source>
</evidence>
<name>A0A5B1CLI7_9BACT</name>
<keyword evidence="9" id="KW-1185">Reference proteome</keyword>
<keyword evidence="5 6" id="KW-0687">Ribonucleoprotein</keyword>
<evidence type="ECO:0000256" key="6">
    <source>
        <dbReference type="HAMAP-Rule" id="MF_01345"/>
    </source>
</evidence>
<dbReference type="GO" id="GO:0003735">
    <property type="term" value="F:structural constituent of ribosome"/>
    <property type="evidence" value="ECO:0007669"/>
    <property type="project" value="UniProtKB-UniRule"/>
</dbReference>
<dbReference type="HAMAP" id="MF_01345_B">
    <property type="entry name" value="Ribosomal_uS17_B"/>
    <property type="match status" value="1"/>
</dbReference>
<dbReference type="InterPro" id="IPR012340">
    <property type="entry name" value="NA-bd_OB-fold"/>
</dbReference>